<dbReference type="InterPro" id="IPR001138">
    <property type="entry name" value="Zn2Cys6_DnaBD"/>
</dbReference>
<evidence type="ECO:0000256" key="3">
    <source>
        <dbReference type="ARBA" id="ARBA00023125"/>
    </source>
</evidence>
<dbReference type="InterPro" id="IPR007219">
    <property type="entry name" value="XnlR_reg_dom"/>
</dbReference>
<dbReference type="SMART" id="SM00066">
    <property type="entry name" value="GAL4"/>
    <property type="match status" value="1"/>
</dbReference>
<gene>
    <name evidence="7" type="ORF">BGW36DRAFT_321935</name>
</gene>
<keyword evidence="5" id="KW-0539">Nucleus</keyword>
<dbReference type="Pfam" id="PF00172">
    <property type="entry name" value="Zn_clus"/>
    <property type="match status" value="1"/>
</dbReference>
<dbReference type="GeneID" id="70242947"/>
<dbReference type="CDD" id="cd00067">
    <property type="entry name" value="GAL4"/>
    <property type="match status" value="1"/>
</dbReference>
<dbReference type="PROSITE" id="PS00463">
    <property type="entry name" value="ZN2_CY6_FUNGAL_1"/>
    <property type="match status" value="1"/>
</dbReference>
<name>A0AAD4KPQ2_9EURO</name>
<dbReference type="RefSeq" id="XP_046071515.1">
    <property type="nucleotide sequence ID" value="XM_046212660.1"/>
</dbReference>
<evidence type="ECO:0000313" key="7">
    <source>
        <dbReference type="EMBL" id="KAH8696579.1"/>
    </source>
</evidence>
<feature type="domain" description="Zn(2)-C6 fungal-type" evidence="6">
    <location>
        <begin position="15"/>
        <end position="44"/>
    </location>
</feature>
<dbReference type="Gene3D" id="4.10.240.10">
    <property type="entry name" value="Zn(2)-C6 fungal-type DNA-binding domain"/>
    <property type="match status" value="1"/>
</dbReference>
<evidence type="ECO:0000256" key="5">
    <source>
        <dbReference type="ARBA" id="ARBA00023242"/>
    </source>
</evidence>
<keyword evidence="4" id="KW-0804">Transcription</keyword>
<dbReference type="EMBL" id="JAJTJA010000007">
    <property type="protein sequence ID" value="KAH8696579.1"/>
    <property type="molecule type" value="Genomic_DNA"/>
</dbReference>
<dbReference type="AlphaFoldDB" id="A0AAD4KPQ2"/>
<protein>
    <submittedName>
        <fullName evidence="7">Fungal-specific transcription factor domain-containing protein</fullName>
    </submittedName>
</protein>
<evidence type="ECO:0000256" key="4">
    <source>
        <dbReference type="ARBA" id="ARBA00023163"/>
    </source>
</evidence>
<dbReference type="SUPFAM" id="SSF57701">
    <property type="entry name" value="Zn2/Cys6 DNA-binding domain"/>
    <property type="match status" value="1"/>
</dbReference>
<dbReference type="GO" id="GO:0003677">
    <property type="term" value="F:DNA binding"/>
    <property type="evidence" value="ECO:0007669"/>
    <property type="project" value="UniProtKB-KW"/>
</dbReference>
<evidence type="ECO:0000256" key="2">
    <source>
        <dbReference type="ARBA" id="ARBA00023015"/>
    </source>
</evidence>
<dbReference type="CDD" id="cd12148">
    <property type="entry name" value="fungal_TF_MHR"/>
    <property type="match status" value="1"/>
</dbReference>
<dbReference type="InterPro" id="IPR050797">
    <property type="entry name" value="Carb_Metab_Trans_Reg"/>
</dbReference>
<keyword evidence="2" id="KW-0805">Transcription regulation</keyword>
<dbReference type="PANTHER" id="PTHR31668">
    <property type="entry name" value="GLUCOSE TRANSPORT TRANSCRIPTION REGULATOR RGT1-RELATED-RELATED"/>
    <property type="match status" value="1"/>
</dbReference>
<evidence type="ECO:0000313" key="8">
    <source>
        <dbReference type="Proteomes" id="UP001201262"/>
    </source>
</evidence>
<dbReference type="GO" id="GO:0000981">
    <property type="term" value="F:DNA-binding transcription factor activity, RNA polymerase II-specific"/>
    <property type="evidence" value="ECO:0007669"/>
    <property type="project" value="InterPro"/>
</dbReference>
<dbReference type="Pfam" id="PF04082">
    <property type="entry name" value="Fungal_trans"/>
    <property type="match status" value="1"/>
</dbReference>
<dbReference type="Proteomes" id="UP001201262">
    <property type="component" value="Unassembled WGS sequence"/>
</dbReference>
<dbReference type="PROSITE" id="PS50048">
    <property type="entry name" value="ZN2_CY6_FUNGAL_2"/>
    <property type="match status" value="1"/>
</dbReference>
<keyword evidence="1" id="KW-0479">Metal-binding</keyword>
<evidence type="ECO:0000259" key="6">
    <source>
        <dbReference type="PROSITE" id="PS50048"/>
    </source>
</evidence>
<keyword evidence="8" id="KW-1185">Reference proteome</keyword>
<evidence type="ECO:0000256" key="1">
    <source>
        <dbReference type="ARBA" id="ARBA00022723"/>
    </source>
</evidence>
<sequence>MNEVPPRFRGAPRRACDSCRRRKIRCNLEQPCAKCREIALVCQYNDIARRKGPKGLKAPILASLRLTENSVGLSTPSCCLPADNVFPKFAQSPSAPHNAAPCSVSCDASLLLCERSPAAPAPVPQRISPPQLQAHFQVFMKYLYPIMPVVDGNALLLDCANPDALHHRRYALLVALSAAAHFQLNLDMPQGNDPSDTLQSGHSLIKEATQTLHQFDPLDDPHVDTLLTMFFLFAAYGNLRKQDQAWHFLSQSISFVYMLKLNVEATYSALSQNDADMLRRIYWLLFVTERAYALQTGRPVMLRGTIQKPAVFRSRSPTIMYGFASLISLFESIIPEFYDWNTCDVGEPGDLPSLSNIYKSLAFALPLLAEVSETSRVDFVLTQHWLQTRLWQFYKDRKYLCQTQSNMEFPTEIPAMAGKNVMACLSSVAQKSTDAHGIGAEQKLYDIGECVFQLTQQLSPQRAQSLKESIVDVKDVLCGILTSLSRIRGAQSYLFPALLQQSQELLGFGDVPQPLREASPESDAIE</sequence>
<keyword evidence="3" id="KW-0238">DNA-binding</keyword>
<organism evidence="7 8">
    <name type="scientific">Talaromyces proteolyticus</name>
    <dbReference type="NCBI Taxonomy" id="1131652"/>
    <lineage>
        <taxon>Eukaryota</taxon>
        <taxon>Fungi</taxon>
        <taxon>Dikarya</taxon>
        <taxon>Ascomycota</taxon>
        <taxon>Pezizomycotina</taxon>
        <taxon>Eurotiomycetes</taxon>
        <taxon>Eurotiomycetidae</taxon>
        <taxon>Eurotiales</taxon>
        <taxon>Trichocomaceae</taxon>
        <taxon>Talaromyces</taxon>
        <taxon>Talaromyces sect. Bacilispori</taxon>
    </lineage>
</organism>
<proteinExistence type="predicted"/>
<dbReference type="GO" id="GO:0006351">
    <property type="term" value="P:DNA-templated transcription"/>
    <property type="evidence" value="ECO:0007669"/>
    <property type="project" value="InterPro"/>
</dbReference>
<dbReference type="GO" id="GO:0008270">
    <property type="term" value="F:zinc ion binding"/>
    <property type="evidence" value="ECO:0007669"/>
    <property type="project" value="InterPro"/>
</dbReference>
<accession>A0AAD4KPQ2</accession>
<reference evidence="7" key="1">
    <citation type="submission" date="2021-12" db="EMBL/GenBank/DDBJ databases">
        <title>Convergent genome expansion in fungi linked to evolution of root-endophyte symbiosis.</title>
        <authorList>
            <consortium name="DOE Joint Genome Institute"/>
            <person name="Ke Y.-H."/>
            <person name="Bonito G."/>
            <person name="Liao H.-L."/>
            <person name="Looney B."/>
            <person name="Rojas-Flechas A."/>
            <person name="Nash J."/>
            <person name="Hameed K."/>
            <person name="Schadt C."/>
            <person name="Martin F."/>
            <person name="Crous P.W."/>
            <person name="Miettinen O."/>
            <person name="Magnuson J.K."/>
            <person name="Labbe J."/>
            <person name="Jacobson D."/>
            <person name="Doktycz M.J."/>
            <person name="Veneault-Fourrey C."/>
            <person name="Kuo A."/>
            <person name="Mondo S."/>
            <person name="Calhoun S."/>
            <person name="Riley R."/>
            <person name="Ohm R."/>
            <person name="LaButti K."/>
            <person name="Andreopoulos B."/>
            <person name="Pangilinan J."/>
            <person name="Nolan M."/>
            <person name="Tritt A."/>
            <person name="Clum A."/>
            <person name="Lipzen A."/>
            <person name="Daum C."/>
            <person name="Barry K."/>
            <person name="Grigoriev I.V."/>
            <person name="Vilgalys R."/>
        </authorList>
    </citation>
    <scope>NUCLEOTIDE SEQUENCE</scope>
    <source>
        <strain evidence="7">PMI_201</strain>
    </source>
</reference>
<comment type="caution">
    <text evidence="7">The sequence shown here is derived from an EMBL/GenBank/DDBJ whole genome shotgun (WGS) entry which is preliminary data.</text>
</comment>
<dbReference type="InterPro" id="IPR036864">
    <property type="entry name" value="Zn2-C6_fun-type_DNA-bd_sf"/>
</dbReference>
<dbReference type="PANTHER" id="PTHR31668:SF19">
    <property type="entry name" value="ZN(2)-C6 FUNGAL-TYPE DOMAIN-CONTAINING PROTEIN-RELATED"/>
    <property type="match status" value="1"/>
</dbReference>